<dbReference type="AlphaFoldDB" id="A0A9D1LHU0"/>
<comment type="caution">
    <text evidence="7">The sequence shown here is derived from an EMBL/GenBank/DDBJ whole genome shotgun (WGS) entry which is preliminary data.</text>
</comment>
<comment type="similarity">
    <text evidence="2 5">Belongs to the RecX family.</text>
</comment>
<evidence type="ECO:0000256" key="3">
    <source>
        <dbReference type="ARBA" id="ARBA00018111"/>
    </source>
</evidence>
<organism evidence="7 8">
    <name type="scientific">Candidatus Limisoma intestinavium</name>
    <dbReference type="NCBI Taxonomy" id="2840856"/>
    <lineage>
        <taxon>Bacteria</taxon>
        <taxon>Pseudomonadati</taxon>
        <taxon>Bacteroidota</taxon>
        <taxon>Bacteroidia</taxon>
        <taxon>Bacteroidales</taxon>
        <taxon>Candidatus Limisoma</taxon>
    </lineage>
</organism>
<dbReference type="GO" id="GO:0006282">
    <property type="term" value="P:regulation of DNA repair"/>
    <property type="evidence" value="ECO:0007669"/>
    <property type="project" value="UniProtKB-UniRule"/>
</dbReference>
<dbReference type="Pfam" id="PF02631">
    <property type="entry name" value="RecX_HTH2"/>
    <property type="match status" value="1"/>
</dbReference>
<dbReference type="InterPro" id="IPR036388">
    <property type="entry name" value="WH-like_DNA-bd_sf"/>
</dbReference>
<comment type="subcellular location">
    <subcellularLocation>
        <location evidence="1 5">Cytoplasm</location>
    </subcellularLocation>
</comment>
<feature type="domain" description="RecX second three-helical" evidence="6">
    <location>
        <begin position="58"/>
        <end position="99"/>
    </location>
</feature>
<evidence type="ECO:0000256" key="4">
    <source>
        <dbReference type="ARBA" id="ARBA00022490"/>
    </source>
</evidence>
<evidence type="ECO:0000259" key="6">
    <source>
        <dbReference type="Pfam" id="PF02631"/>
    </source>
</evidence>
<reference evidence="7" key="2">
    <citation type="journal article" date="2021" name="PeerJ">
        <title>Extensive microbial diversity within the chicken gut microbiome revealed by metagenomics and culture.</title>
        <authorList>
            <person name="Gilroy R."/>
            <person name="Ravi A."/>
            <person name="Getino M."/>
            <person name="Pursley I."/>
            <person name="Horton D.L."/>
            <person name="Alikhan N.F."/>
            <person name="Baker D."/>
            <person name="Gharbi K."/>
            <person name="Hall N."/>
            <person name="Watson M."/>
            <person name="Adriaenssens E.M."/>
            <person name="Foster-Nyarko E."/>
            <person name="Jarju S."/>
            <person name="Secka A."/>
            <person name="Antonio M."/>
            <person name="Oren A."/>
            <person name="Chaudhuri R.R."/>
            <person name="La Ragione R."/>
            <person name="Hildebrand F."/>
            <person name="Pallen M.J."/>
        </authorList>
    </citation>
    <scope>NUCLEOTIDE SEQUENCE</scope>
    <source>
        <strain evidence="7">17073</strain>
    </source>
</reference>
<name>A0A9D1LHU0_9BACT</name>
<sequence length="172" mass="19862">MKAKKELSYEDALNKAADYCARSERSRNEVLQKMFCWGVAAPDAARIADWLEEKKFIDEERYAKAFVNDKYRFDCWGKKKIRYALRRNGIPEHIADLALEEIDESEYVGNLRKLLETKCRTIGNGSDPYKMKNTLFRLALSRGFETRFVAPIISELVSGADDFDETAIEETV</sequence>
<dbReference type="Proteomes" id="UP000824076">
    <property type="component" value="Unassembled WGS sequence"/>
</dbReference>
<protein>
    <recommendedName>
        <fullName evidence="3 5">Regulatory protein RecX</fullName>
    </recommendedName>
</protein>
<proteinExistence type="inferred from homology"/>
<dbReference type="GO" id="GO:0005737">
    <property type="term" value="C:cytoplasm"/>
    <property type="evidence" value="ECO:0007669"/>
    <property type="project" value="UniProtKB-SubCell"/>
</dbReference>
<dbReference type="InterPro" id="IPR003783">
    <property type="entry name" value="Regulatory_RecX"/>
</dbReference>
<accession>A0A9D1LHU0</accession>
<dbReference type="EMBL" id="DVMS01000181">
    <property type="protein sequence ID" value="HIU39281.1"/>
    <property type="molecule type" value="Genomic_DNA"/>
</dbReference>
<evidence type="ECO:0000256" key="1">
    <source>
        <dbReference type="ARBA" id="ARBA00004496"/>
    </source>
</evidence>
<dbReference type="PANTHER" id="PTHR33602:SF1">
    <property type="entry name" value="REGULATORY PROTEIN RECX FAMILY PROTEIN"/>
    <property type="match status" value="1"/>
</dbReference>
<keyword evidence="4 5" id="KW-0963">Cytoplasm</keyword>
<dbReference type="InterPro" id="IPR053924">
    <property type="entry name" value="RecX_HTH_2nd"/>
</dbReference>
<dbReference type="Gene3D" id="1.10.10.10">
    <property type="entry name" value="Winged helix-like DNA-binding domain superfamily/Winged helix DNA-binding domain"/>
    <property type="match status" value="1"/>
</dbReference>
<evidence type="ECO:0000313" key="8">
    <source>
        <dbReference type="Proteomes" id="UP000824076"/>
    </source>
</evidence>
<gene>
    <name evidence="5" type="primary">recX</name>
    <name evidence="7" type="ORF">IAD18_06410</name>
</gene>
<evidence type="ECO:0000313" key="7">
    <source>
        <dbReference type="EMBL" id="HIU39281.1"/>
    </source>
</evidence>
<evidence type="ECO:0000256" key="2">
    <source>
        <dbReference type="ARBA" id="ARBA00009695"/>
    </source>
</evidence>
<reference evidence="7" key="1">
    <citation type="submission" date="2020-10" db="EMBL/GenBank/DDBJ databases">
        <authorList>
            <person name="Gilroy R."/>
        </authorList>
    </citation>
    <scope>NUCLEOTIDE SEQUENCE</scope>
    <source>
        <strain evidence="7">17073</strain>
    </source>
</reference>
<evidence type="ECO:0000256" key="5">
    <source>
        <dbReference type="HAMAP-Rule" id="MF_01114"/>
    </source>
</evidence>
<comment type="function">
    <text evidence="5">Modulates RecA activity.</text>
</comment>
<dbReference type="HAMAP" id="MF_01114">
    <property type="entry name" value="RecX"/>
    <property type="match status" value="1"/>
</dbReference>
<dbReference type="PANTHER" id="PTHR33602">
    <property type="entry name" value="REGULATORY PROTEIN RECX FAMILY PROTEIN"/>
    <property type="match status" value="1"/>
</dbReference>